<dbReference type="PANTHER" id="PTHR24379:SF121">
    <property type="entry name" value="C2H2-TYPE DOMAIN-CONTAINING PROTEIN"/>
    <property type="match status" value="1"/>
</dbReference>
<reference evidence="8" key="1">
    <citation type="submission" date="2013-03" db="EMBL/GenBank/DDBJ databases">
        <title>The Genome Sequence of Anopheles christyi ACHKN1017.</title>
        <authorList>
            <consortium name="The Broad Institute Genomics Platform"/>
            <person name="Neafsey D.E."/>
            <person name="Besansky N."/>
            <person name="Walker B."/>
            <person name="Young S.K."/>
            <person name="Zeng Q."/>
            <person name="Gargeya S."/>
            <person name="Fitzgerald M."/>
            <person name="Haas B."/>
            <person name="Abouelleil A."/>
            <person name="Allen A.W."/>
            <person name="Alvarado L."/>
            <person name="Arachchi H.M."/>
            <person name="Berlin A.M."/>
            <person name="Chapman S.B."/>
            <person name="Gainer-Dewar J."/>
            <person name="Goldberg J."/>
            <person name="Griggs A."/>
            <person name="Gujja S."/>
            <person name="Hansen M."/>
            <person name="Howarth C."/>
            <person name="Imamovic A."/>
            <person name="Ireland A."/>
            <person name="Larimer J."/>
            <person name="McCowan C."/>
            <person name="Murphy C."/>
            <person name="Pearson M."/>
            <person name="Poon T.W."/>
            <person name="Priest M."/>
            <person name="Roberts A."/>
            <person name="Saif S."/>
            <person name="Shea T."/>
            <person name="Sisk P."/>
            <person name="Sykes S."/>
            <person name="Wortman J."/>
            <person name="Nusbaum C."/>
            <person name="Birren B."/>
        </authorList>
    </citation>
    <scope>NUCLEOTIDE SEQUENCE [LARGE SCALE GENOMIC DNA]</scope>
    <source>
        <strain evidence="8">ACHKN1017</strain>
    </source>
</reference>
<keyword evidence="2" id="KW-0677">Repeat</keyword>
<organism evidence="7 8">
    <name type="scientific">Anopheles christyi</name>
    <dbReference type="NCBI Taxonomy" id="43041"/>
    <lineage>
        <taxon>Eukaryota</taxon>
        <taxon>Metazoa</taxon>
        <taxon>Ecdysozoa</taxon>
        <taxon>Arthropoda</taxon>
        <taxon>Hexapoda</taxon>
        <taxon>Insecta</taxon>
        <taxon>Pterygota</taxon>
        <taxon>Neoptera</taxon>
        <taxon>Endopterygota</taxon>
        <taxon>Diptera</taxon>
        <taxon>Nematocera</taxon>
        <taxon>Culicoidea</taxon>
        <taxon>Culicidae</taxon>
        <taxon>Anophelinae</taxon>
        <taxon>Anopheles</taxon>
    </lineage>
</organism>
<proteinExistence type="predicted"/>
<accession>A0A182JXM8</accession>
<dbReference type="PROSITE" id="PS00028">
    <property type="entry name" value="ZINC_FINGER_C2H2_1"/>
    <property type="match status" value="3"/>
</dbReference>
<dbReference type="PANTHER" id="PTHR24379">
    <property type="entry name" value="KRAB AND ZINC FINGER DOMAIN-CONTAINING"/>
    <property type="match status" value="1"/>
</dbReference>
<evidence type="ECO:0000256" key="2">
    <source>
        <dbReference type="ARBA" id="ARBA00022737"/>
    </source>
</evidence>
<dbReference type="GO" id="GO:0008270">
    <property type="term" value="F:zinc ion binding"/>
    <property type="evidence" value="ECO:0007669"/>
    <property type="project" value="UniProtKB-KW"/>
</dbReference>
<protein>
    <recommendedName>
        <fullName evidence="6">C2H2-type domain-containing protein</fullName>
    </recommendedName>
</protein>
<dbReference type="InterPro" id="IPR013087">
    <property type="entry name" value="Znf_C2H2_type"/>
</dbReference>
<dbReference type="SUPFAM" id="SSF57667">
    <property type="entry name" value="beta-beta-alpha zinc fingers"/>
    <property type="match status" value="3"/>
</dbReference>
<dbReference type="AlphaFoldDB" id="A0A182JXM8"/>
<evidence type="ECO:0000259" key="6">
    <source>
        <dbReference type="PROSITE" id="PS50157"/>
    </source>
</evidence>
<name>A0A182JXM8_9DIPT</name>
<feature type="domain" description="C2H2-type" evidence="6">
    <location>
        <begin position="303"/>
        <end position="325"/>
    </location>
</feature>
<feature type="domain" description="C2H2-type" evidence="6">
    <location>
        <begin position="361"/>
        <end position="386"/>
    </location>
</feature>
<keyword evidence="3 5" id="KW-0863">Zinc-finger</keyword>
<reference evidence="7" key="2">
    <citation type="submission" date="2020-05" db="UniProtKB">
        <authorList>
            <consortium name="EnsemblMetazoa"/>
        </authorList>
    </citation>
    <scope>IDENTIFICATION</scope>
    <source>
        <strain evidence="7">ACHKN1017</strain>
    </source>
</reference>
<evidence type="ECO:0000313" key="7">
    <source>
        <dbReference type="EnsemblMetazoa" id="ACHR003260-PA"/>
    </source>
</evidence>
<sequence>MDAVFSFPVLYKAELPNDVCNGCFSTVRNFFSYTLKVQEIQSYLAPKWDSTAKKSTIANSYPCTTSSCDTLDDSFEPYAYRKEYLEEGKSMDAIMSSTWKESPALMSDPLLDVSNVQLAIDSKTSFSECDTTDSFYSTKRLRSREIKCIMDSSLHSDLPYTCSECDLKLATKLQLYKHRRVHRKKECPVCNLLFRADKIKGHFARKHPHHKLLLARDEFRCENCQELFHIEAQLHRHLYPKQMQDCPVCEKPSTTMHIEKHLASLDTGQNELVDSDGESNSFKPKTDAAKVKTERVYYCTKRYKCGKCEQKFFDKVNHAKHQRLHRTVECPMCNKIFRTDHIKKHIAARHPNNDGTKKELYRCTDCKKLFANELQFALHSRTHKKEVCPVCKETATSTHIKNHLNLLKNNDLSDDIDDIPHNLSQVDVTITEN</sequence>
<feature type="domain" description="C2H2-type" evidence="6">
    <location>
        <begin position="160"/>
        <end position="187"/>
    </location>
</feature>
<keyword evidence="1" id="KW-0479">Metal-binding</keyword>
<evidence type="ECO:0000256" key="1">
    <source>
        <dbReference type="ARBA" id="ARBA00022723"/>
    </source>
</evidence>
<dbReference type="Proteomes" id="UP000075881">
    <property type="component" value="Unassembled WGS sequence"/>
</dbReference>
<dbReference type="Pfam" id="PF00096">
    <property type="entry name" value="zf-C2H2"/>
    <property type="match status" value="1"/>
</dbReference>
<dbReference type="STRING" id="43041.A0A182JXM8"/>
<dbReference type="PROSITE" id="PS50157">
    <property type="entry name" value="ZINC_FINGER_C2H2_2"/>
    <property type="match status" value="3"/>
</dbReference>
<keyword evidence="8" id="KW-1185">Reference proteome</keyword>
<dbReference type="InterPro" id="IPR036236">
    <property type="entry name" value="Znf_C2H2_sf"/>
</dbReference>
<dbReference type="VEuPathDB" id="VectorBase:ACHR003260"/>
<dbReference type="Gene3D" id="3.30.160.60">
    <property type="entry name" value="Classic Zinc Finger"/>
    <property type="match status" value="1"/>
</dbReference>
<keyword evidence="4" id="KW-0862">Zinc</keyword>
<evidence type="ECO:0000313" key="8">
    <source>
        <dbReference type="Proteomes" id="UP000075881"/>
    </source>
</evidence>
<evidence type="ECO:0000256" key="5">
    <source>
        <dbReference type="PROSITE-ProRule" id="PRU00042"/>
    </source>
</evidence>
<dbReference type="EnsemblMetazoa" id="ACHR003260-RA">
    <property type="protein sequence ID" value="ACHR003260-PA"/>
    <property type="gene ID" value="ACHR003260"/>
</dbReference>
<evidence type="ECO:0000256" key="4">
    <source>
        <dbReference type="ARBA" id="ARBA00022833"/>
    </source>
</evidence>
<evidence type="ECO:0000256" key="3">
    <source>
        <dbReference type="ARBA" id="ARBA00022771"/>
    </source>
</evidence>
<dbReference type="SMART" id="SM00355">
    <property type="entry name" value="ZnF_C2H2"/>
    <property type="match status" value="6"/>
</dbReference>